<feature type="compositionally biased region" description="Polar residues" evidence="1">
    <location>
        <begin position="458"/>
        <end position="468"/>
    </location>
</feature>
<accession>A0A8H7TZI1</accession>
<reference evidence="3" key="2">
    <citation type="journal article" name="Front. Microbiol.">
        <title>Degradative Capacity of Two Strains of Rhodonia placenta: From Phenotype to Genotype.</title>
        <authorList>
            <person name="Kolle M."/>
            <person name="Horta M.A.C."/>
            <person name="Nowrousian M."/>
            <person name="Ohm R.A."/>
            <person name="Benz J.P."/>
            <person name="Pilgard A."/>
        </authorList>
    </citation>
    <scope>NUCLEOTIDE SEQUENCE</scope>
    <source>
        <strain evidence="3">FPRL280</strain>
    </source>
</reference>
<keyword evidence="2" id="KW-0472">Membrane</keyword>
<evidence type="ECO:0008006" key="5">
    <source>
        <dbReference type="Google" id="ProtNLM"/>
    </source>
</evidence>
<evidence type="ECO:0000256" key="1">
    <source>
        <dbReference type="SAM" id="MobiDB-lite"/>
    </source>
</evidence>
<evidence type="ECO:0000256" key="2">
    <source>
        <dbReference type="SAM" id="Phobius"/>
    </source>
</evidence>
<protein>
    <recommendedName>
        <fullName evidence="5">Transmembrane protein</fullName>
    </recommendedName>
</protein>
<gene>
    <name evidence="3" type="ORF">IEO21_08156</name>
</gene>
<dbReference type="AlphaFoldDB" id="A0A8H7TZI1"/>
<name>A0A8H7TZI1_9APHY</name>
<feature type="transmembrane region" description="Helical" evidence="2">
    <location>
        <begin position="307"/>
        <end position="330"/>
    </location>
</feature>
<feature type="region of interest" description="Disordered" evidence="1">
    <location>
        <begin position="435"/>
        <end position="471"/>
    </location>
</feature>
<proteinExistence type="predicted"/>
<organism evidence="3 4">
    <name type="scientific">Rhodonia placenta</name>
    <dbReference type="NCBI Taxonomy" id="104341"/>
    <lineage>
        <taxon>Eukaryota</taxon>
        <taxon>Fungi</taxon>
        <taxon>Dikarya</taxon>
        <taxon>Basidiomycota</taxon>
        <taxon>Agaricomycotina</taxon>
        <taxon>Agaricomycetes</taxon>
        <taxon>Polyporales</taxon>
        <taxon>Adustoporiaceae</taxon>
        <taxon>Rhodonia</taxon>
    </lineage>
</organism>
<keyword evidence="2" id="KW-0812">Transmembrane</keyword>
<reference evidence="3" key="1">
    <citation type="submission" date="2020-11" db="EMBL/GenBank/DDBJ databases">
        <authorList>
            <person name="Koelle M."/>
            <person name="Horta M.A.C."/>
            <person name="Nowrousian M."/>
            <person name="Ohm R.A."/>
            <person name="Benz P."/>
            <person name="Pilgard A."/>
        </authorList>
    </citation>
    <scope>NUCLEOTIDE SEQUENCE</scope>
    <source>
        <strain evidence="3">FPRL280</strain>
    </source>
</reference>
<dbReference type="EMBL" id="JADOXO010000269">
    <property type="protein sequence ID" value="KAF9807573.1"/>
    <property type="molecule type" value="Genomic_DNA"/>
</dbReference>
<evidence type="ECO:0000313" key="3">
    <source>
        <dbReference type="EMBL" id="KAF9807573.1"/>
    </source>
</evidence>
<comment type="caution">
    <text evidence="3">The sequence shown here is derived from an EMBL/GenBank/DDBJ whole genome shotgun (WGS) entry which is preliminary data.</text>
</comment>
<feature type="compositionally biased region" description="Polar residues" evidence="1">
    <location>
        <begin position="247"/>
        <end position="258"/>
    </location>
</feature>
<dbReference type="Proteomes" id="UP000639403">
    <property type="component" value="Unassembled WGS sequence"/>
</dbReference>
<feature type="compositionally biased region" description="Low complexity" evidence="1">
    <location>
        <begin position="259"/>
        <end position="298"/>
    </location>
</feature>
<evidence type="ECO:0000313" key="4">
    <source>
        <dbReference type="Proteomes" id="UP000639403"/>
    </source>
</evidence>
<sequence length="517" mass="55281">MAAFNVSLDDSSPLISYSPPNVWLDTPANDTLTKFYSAGSLHTTAVDGAAAHFSFNGTGVWLYGGLRPDYGFYTFLVDGVQVLQGDARAADPELGHILAGISGLPMGEHSVQLKNAGNGPIDLDTLVFETAVGASGDSMISSTIDDMNSTFTYGPNISDWALDSYSSFFNNTLHYSRTQGAQASLSFSGDAIAVFGTVSPQHANYTITVDGHTSQEFDASSSVQDFHSQRHQFFAQNLGTKEHNLVITGNSGKDTGNDSTVPGPTTSGQSSGISSTSDPSSTLSMGATSTGGSSAATDSASRLSTGAVAGIVIGSLLGLLALLLLLFFLLRCRRGRPQTLAISRPIMPTDLTPDLPIQYDPDLEAAYGYERTPNSTERQMQMRQAEAQVYAELDAMGKRVTTATHATRWSRGSYDSSSTLEVHEPYMPKWKTAGLVAPPGWGPPRPRLPQRDTDSTHTRNPSDTSTVVNEEVRQGVSEVVLRPTRVSDAPKTAPVRPGRPTLGFSVMQYYFEPRPLA</sequence>
<dbReference type="Gene3D" id="2.60.120.260">
    <property type="entry name" value="Galactose-binding domain-like"/>
    <property type="match status" value="2"/>
</dbReference>
<feature type="region of interest" description="Disordered" evidence="1">
    <location>
        <begin position="246"/>
        <end position="298"/>
    </location>
</feature>
<keyword evidence="2" id="KW-1133">Transmembrane helix</keyword>